<dbReference type="Gene3D" id="2.40.30.10">
    <property type="entry name" value="Translation factors"/>
    <property type="match status" value="1"/>
</dbReference>
<dbReference type="OrthoDB" id="9801223at2"/>
<accession>A0A1I2DYC5</accession>
<keyword evidence="21" id="KW-0813">Transport</keyword>
<dbReference type="Gene3D" id="3.40.50.80">
    <property type="entry name" value="Nucleotide-binding domain of ferredoxin-NADP reductase (FNR) module"/>
    <property type="match status" value="1"/>
</dbReference>
<dbReference type="InterPro" id="IPR001433">
    <property type="entry name" value="OxRdtase_FAD/NAD-bd"/>
</dbReference>
<keyword evidence="24" id="KW-0223">Dioxygenase</keyword>
<comment type="catalytic activity">
    <reaction evidence="20">
        <text>2 nitric oxide + NADPH + 2 O2 = 2 nitrate + NADP(+) + H(+)</text>
        <dbReference type="Rhea" id="RHEA:19465"/>
        <dbReference type="ChEBI" id="CHEBI:15378"/>
        <dbReference type="ChEBI" id="CHEBI:15379"/>
        <dbReference type="ChEBI" id="CHEBI:16480"/>
        <dbReference type="ChEBI" id="CHEBI:17632"/>
        <dbReference type="ChEBI" id="CHEBI:57783"/>
        <dbReference type="ChEBI" id="CHEBI:58349"/>
        <dbReference type="EC" id="1.14.12.17"/>
    </reaction>
</comment>
<evidence type="ECO:0000256" key="9">
    <source>
        <dbReference type="ARBA" id="ARBA00022630"/>
    </source>
</evidence>
<dbReference type="FunFam" id="2.40.30.10:FF:000034">
    <property type="entry name" value="Flavohemoprotein"/>
    <property type="match status" value="1"/>
</dbReference>
<feature type="domain" description="Globin" evidence="22">
    <location>
        <begin position="1"/>
        <end position="138"/>
    </location>
</feature>
<evidence type="ECO:0000256" key="5">
    <source>
        <dbReference type="ARBA" id="ARBA00012229"/>
    </source>
</evidence>
<dbReference type="FunFam" id="1.10.490.10:FF:000003">
    <property type="entry name" value="Flavohemoprotein"/>
    <property type="match status" value="1"/>
</dbReference>
<evidence type="ECO:0000256" key="18">
    <source>
        <dbReference type="ARBA" id="ARBA00033187"/>
    </source>
</evidence>
<comment type="cofactor">
    <cofactor evidence="2">
        <name>FAD</name>
        <dbReference type="ChEBI" id="CHEBI:57692"/>
    </cofactor>
</comment>
<evidence type="ECO:0000256" key="19">
    <source>
        <dbReference type="ARBA" id="ARBA00048649"/>
    </source>
</evidence>
<evidence type="ECO:0000256" key="7">
    <source>
        <dbReference type="ARBA" id="ARBA00022617"/>
    </source>
</evidence>
<dbReference type="GO" id="GO:0046872">
    <property type="term" value="F:metal ion binding"/>
    <property type="evidence" value="ECO:0007669"/>
    <property type="project" value="UniProtKB-KW"/>
</dbReference>
<dbReference type="STRING" id="662367.SAMN05216167_120101"/>
<dbReference type="CDD" id="cd06184">
    <property type="entry name" value="flavohem_like_fad_nad_binding"/>
    <property type="match status" value="1"/>
</dbReference>
<dbReference type="InterPro" id="IPR000971">
    <property type="entry name" value="Globin"/>
</dbReference>
<evidence type="ECO:0000256" key="20">
    <source>
        <dbReference type="ARBA" id="ARBA00049433"/>
    </source>
</evidence>
<dbReference type="AlphaFoldDB" id="A0A1I2DYC5"/>
<keyword evidence="8 21" id="KW-0561">Oxygen transport</keyword>
<dbReference type="InterPro" id="IPR012292">
    <property type="entry name" value="Globin/Proto"/>
</dbReference>
<comment type="cofactor">
    <cofactor evidence="1">
        <name>heme b</name>
        <dbReference type="ChEBI" id="CHEBI:60344"/>
    </cofactor>
</comment>
<dbReference type="PANTHER" id="PTHR43396">
    <property type="entry name" value="FLAVOHEMOPROTEIN"/>
    <property type="match status" value="1"/>
</dbReference>
<evidence type="ECO:0000313" key="25">
    <source>
        <dbReference type="Proteomes" id="UP000198598"/>
    </source>
</evidence>
<dbReference type="InterPro" id="IPR009050">
    <property type="entry name" value="Globin-like_sf"/>
</dbReference>
<keyword evidence="13" id="KW-0560">Oxidoreductase</keyword>
<dbReference type="PRINTS" id="PR00406">
    <property type="entry name" value="CYTB5RDTASE"/>
</dbReference>
<dbReference type="PROSITE" id="PS51384">
    <property type="entry name" value="FAD_FR"/>
    <property type="match status" value="1"/>
</dbReference>
<evidence type="ECO:0000256" key="17">
    <source>
        <dbReference type="ARBA" id="ARBA00030929"/>
    </source>
</evidence>
<evidence type="ECO:0000256" key="14">
    <source>
        <dbReference type="ARBA" id="ARBA00023004"/>
    </source>
</evidence>
<evidence type="ECO:0000259" key="22">
    <source>
        <dbReference type="PROSITE" id="PS01033"/>
    </source>
</evidence>
<dbReference type="PROSITE" id="PS01033">
    <property type="entry name" value="GLOBIN"/>
    <property type="match status" value="1"/>
</dbReference>
<dbReference type="GO" id="GO:0071949">
    <property type="term" value="F:FAD binding"/>
    <property type="evidence" value="ECO:0007669"/>
    <property type="project" value="TreeGrafter"/>
</dbReference>
<dbReference type="GO" id="GO:0071500">
    <property type="term" value="P:cellular response to nitrosative stress"/>
    <property type="evidence" value="ECO:0007669"/>
    <property type="project" value="TreeGrafter"/>
</dbReference>
<dbReference type="InterPro" id="IPR039261">
    <property type="entry name" value="FNR_nucleotide-bd"/>
</dbReference>
<dbReference type="RefSeq" id="WP_093833018.1">
    <property type="nucleotide sequence ID" value="NZ_FOLQ01000020.1"/>
</dbReference>
<evidence type="ECO:0000256" key="6">
    <source>
        <dbReference type="ARBA" id="ARBA00014637"/>
    </source>
</evidence>
<dbReference type="InterPro" id="IPR017927">
    <property type="entry name" value="FAD-bd_FR_type"/>
</dbReference>
<comment type="catalytic activity">
    <reaction evidence="19">
        <text>2 nitric oxide + NADH + 2 O2 = 2 nitrate + NAD(+) + H(+)</text>
        <dbReference type="Rhea" id="RHEA:19469"/>
        <dbReference type="ChEBI" id="CHEBI:15378"/>
        <dbReference type="ChEBI" id="CHEBI:15379"/>
        <dbReference type="ChEBI" id="CHEBI:16480"/>
        <dbReference type="ChEBI" id="CHEBI:17632"/>
        <dbReference type="ChEBI" id="CHEBI:57540"/>
        <dbReference type="ChEBI" id="CHEBI:57945"/>
        <dbReference type="EC" id="1.14.12.17"/>
    </reaction>
</comment>
<keyword evidence="7 21" id="KW-0349">Heme</keyword>
<feature type="domain" description="FAD-binding FR-type" evidence="23">
    <location>
        <begin position="152"/>
        <end position="263"/>
    </location>
</feature>
<evidence type="ECO:0000256" key="10">
    <source>
        <dbReference type="ARBA" id="ARBA00022723"/>
    </source>
</evidence>
<dbReference type="GO" id="GO:0019825">
    <property type="term" value="F:oxygen binding"/>
    <property type="evidence" value="ECO:0007669"/>
    <property type="project" value="InterPro"/>
</dbReference>
<dbReference type="EMBL" id="FOLQ01000020">
    <property type="protein sequence ID" value="SFE84970.1"/>
    <property type="molecule type" value="Genomic_DNA"/>
</dbReference>
<gene>
    <name evidence="24" type="ORF">SAMN05216167_120101</name>
</gene>
<keyword evidence="12" id="KW-0521">NADP</keyword>
<evidence type="ECO:0000256" key="15">
    <source>
        <dbReference type="ARBA" id="ARBA00023027"/>
    </source>
</evidence>
<evidence type="ECO:0000256" key="21">
    <source>
        <dbReference type="RuleBase" id="RU000356"/>
    </source>
</evidence>
<dbReference type="Pfam" id="PF00175">
    <property type="entry name" value="NAD_binding_1"/>
    <property type="match status" value="1"/>
</dbReference>
<dbReference type="SUPFAM" id="SSF63380">
    <property type="entry name" value="Riboflavin synthase domain-like"/>
    <property type="match status" value="1"/>
</dbReference>
<protein>
    <recommendedName>
        <fullName evidence="6">Flavohemoprotein</fullName>
        <ecNumber evidence="5">1.14.12.17</ecNumber>
    </recommendedName>
    <alternativeName>
        <fullName evidence="17">Flavohemoglobin</fullName>
    </alternativeName>
    <alternativeName>
        <fullName evidence="16">Hemoglobin-like protein</fullName>
    </alternativeName>
    <alternativeName>
        <fullName evidence="18">Nitric oxide dioxygenase</fullName>
    </alternativeName>
</protein>
<evidence type="ECO:0000256" key="3">
    <source>
        <dbReference type="ARBA" id="ARBA00006401"/>
    </source>
</evidence>
<sequence length="414" mass="46049">MLNQAQKEAIKATIPVLKANGVALTSYFYERMFRHNPELKHIFNQGNQHSGKQPTALAGAVLAYAEHIDDPSVLASALMGIGHKHVSLNIRPEQYDLVGQHLLASIGEVLDLPGDSPLLEAWALAYDQLATLMAGVENKMYRQTLGQTGGWSGWRPFIIRQKVQESAEITSFYLYPSDGGQVASFLPGQFVSVRLFLPEINLLQPRQYSLSNAPNGAYYRISVKRESGSSLRPDGMISNRLHNFTREGDVVELTPPAGGFTLKQDQPGPVVFISGGVGQTPLLSMAETVLNTHSPRPMIWVHGARNKTSHAFRELLNTWSQRSDTLRFFNFYEQPDEPLAPNPAVIPGRVDLHLIKAFIILPQATYYLCGPEPFLRQQYGDLIALGVKPENINYEEFGPQTLTLRQEFVVNEAV</sequence>
<evidence type="ECO:0000256" key="1">
    <source>
        <dbReference type="ARBA" id="ARBA00001970"/>
    </source>
</evidence>
<name>A0A1I2DYC5_9BACT</name>
<evidence type="ECO:0000256" key="16">
    <source>
        <dbReference type="ARBA" id="ARBA00030024"/>
    </source>
</evidence>
<proteinExistence type="inferred from homology"/>
<keyword evidence="15" id="KW-0520">NAD</keyword>
<dbReference type="GO" id="GO:0046210">
    <property type="term" value="P:nitric oxide catabolic process"/>
    <property type="evidence" value="ECO:0007669"/>
    <property type="project" value="TreeGrafter"/>
</dbReference>
<reference evidence="24 25" key="1">
    <citation type="submission" date="2016-10" db="EMBL/GenBank/DDBJ databases">
        <authorList>
            <person name="de Groot N.N."/>
        </authorList>
    </citation>
    <scope>NUCLEOTIDE SEQUENCE [LARGE SCALE GENOMIC DNA]</scope>
    <source>
        <strain evidence="24 25">DSM 26130</strain>
    </source>
</reference>
<evidence type="ECO:0000256" key="12">
    <source>
        <dbReference type="ARBA" id="ARBA00022857"/>
    </source>
</evidence>
<dbReference type="InterPro" id="IPR017938">
    <property type="entry name" value="Riboflavin_synthase-like_b-brl"/>
</dbReference>
<evidence type="ECO:0000313" key="24">
    <source>
        <dbReference type="EMBL" id="SFE84970.1"/>
    </source>
</evidence>
<dbReference type="GO" id="GO:0020037">
    <property type="term" value="F:heme binding"/>
    <property type="evidence" value="ECO:0007669"/>
    <property type="project" value="InterPro"/>
</dbReference>
<evidence type="ECO:0000259" key="23">
    <source>
        <dbReference type="PROSITE" id="PS51384"/>
    </source>
</evidence>
<dbReference type="Proteomes" id="UP000198598">
    <property type="component" value="Unassembled WGS sequence"/>
</dbReference>
<keyword evidence="11" id="KW-0274">FAD</keyword>
<dbReference type="Gene3D" id="1.10.490.10">
    <property type="entry name" value="Globins"/>
    <property type="match status" value="1"/>
</dbReference>
<evidence type="ECO:0000256" key="11">
    <source>
        <dbReference type="ARBA" id="ARBA00022827"/>
    </source>
</evidence>
<keyword evidence="10" id="KW-0479">Metal-binding</keyword>
<dbReference type="GO" id="GO:0005344">
    <property type="term" value="F:oxygen carrier activity"/>
    <property type="evidence" value="ECO:0007669"/>
    <property type="project" value="UniProtKB-KW"/>
</dbReference>
<dbReference type="GO" id="GO:0008941">
    <property type="term" value="F:nitric oxide dioxygenase NAD(P)H activity"/>
    <property type="evidence" value="ECO:0007669"/>
    <property type="project" value="UniProtKB-EC"/>
</dbReference>
<evidence type="ECO:0000256" key="4">
    <source>
        <dbReference type="ARBA" id="ARBA00008414"/>
    </source>
</evidence>
<dbReference type="Pfam" id="PF00042">
    <property type="entry name" value="Globin"/>
    <property type="match status" value="1"/>
</dbReference>
<keyword evidence="9" id="KW-0285">Flavoprotein</keyword>
<evidence type="ECO:0000256" key="13">
    <source>
        <dbReference type="ARBA" id="ARBA00023002"/>
    </source>
</evidence>
<dbReference type="NCBIfam" id="NF009805">
    <property type="entry name" value="PRK13289.1"/>
    <property type="match status" value="1"/>
</dbReference>
<dbReference type="CDD" id="cd14779">
    <property type="entry name" value="FHP_Ae-globin-like"/>
    <property type="match status" value="1"/>
</dbReference>
<comment type="similarity">
    <text evidence="3">In the C-terminal section; belongs to the flavoprotein pyridine nucleotide cytochrome reductase family.</text>
</comment>
<dbReference type="SUPFAM" id="SSF46458">
    <property type="entry name" value="Globin-like"/>
    <property type="match status" value="1"/>
</dbReference>
<evidence type="ECO:0000256" key="8">
    <source>
        <dbReference type="ARBA" id="ARBA00022621"/>
    </source>
</evidence>
<keyword evidence="25" id="KW-1185">Reference proteome</keyword>
<dbReference type="SUPFAM" id="SSF52343">
    <property type="entry name" value="Ferredoxin reductase-like, C-terminal NADP-linked domain"/>
    <property type="match status" value="1"/>
</dbReference>
<organism evidence="24 25">
    <name type="scientific">Spirosoma endophyticum</name>
    <dbReference type="NCBI Taxonomy" id="662367"/>
    <lineage>
        <taxon>Bacteria</taxon>
        <taxon>Pseudomonadati</taxon>
        <taxon>Bacteroidota</taxon>
        <taxon>Cytophagia</taxon>
        <taxon>Cytophagales</taxon>
        <taxon>Cytophagaceae</taxon>
        <taxon>Spirosoma</taxon>
    </lineage>
</organism>
<evidence type="ECO:0000256" key="2">
    <source>
        <dbReference type="ARBA" id="ARBA00001974"/>
    </source>
</evidence>
<comment type="similarity">
    <text evidence="4">Belongs to the globin family. Two-domain flavohemoproteins subfamily.</text>
</comment>
<dbReference type="EC" id="1.14.12.17" evidence="5"/>
<keyword evidence="14" id="KW-0408">Iron</keyword>
<dbReference type="PANTHER" id="PTHR43396:SF3">
    <property type="entry name" value="FLAVOHEMOPROTEIN"/>
    <property type="match status" value="1"/>
</dbReference>